<evidence type="ECO:0000313" key="1">
    <source>
        <dbReference type="EMBL" id="OAY26430.1"/>
    </source>
</evidence>
<dbReference type="EMBL" id="CM004402">
    <property type="protein sequence ID" value="OAY26430.1"/>
    <property type="molecule type" value="Genomic_DNA"/>
</dbReference>
<name>A0A2C9U8K2_MANES</name>
<organism evidence="1">
    <name type="scientific">Manihot esculenta</name>
    <name type="common">Cassava</name>
    <name type="synonym">Jatropha manihot</name>
    <dbReference type="NCBI Taxonomy" id="3983"/>
    <lineage>
        <taxon>Eukaryota</taxon>
        <taxon>Viridiplantae</taxon>
        <taxon>Streptophyta</taxon>
        <taxon>Embryophyta</taxon>
        <taxon>Tracheophyta</taxon>
        <taxon>Spermatophyta</taxon>
        <taxon>Magnoliopsida</taxon>
        <taxon>eudicotyledons</taxon>
        <taxon>Gunneridae</taxon>
        <taxon>Pentapetalae</taxon>
        <taxon>rosids</taxon>
        <taxon>fabids</taxon>
        <taxon>Malpighiales</taxon>
        <taxon>Euphorbiaceae</taxon>
        <taxon>Crotonoideae</taxon>
        <taxon>Manihoteae</taxon>
        <taxon>Manihot</taxon>
    </lineage>
</organism>
<accession>A0A2C9U8K2</accession>
<proteinExistence type="predicted"/>
<sequence length="60" mass="6936">MHNLKEWIDCDDVLLANGSLYLLTWDDKRGTNETIMLCKTRSYNLHSSSCEAFSSHLMRA</sequence>
<protein>
    <submittedName>
        <fullName evidence="1">Uncharacterized protein</fullName>
    </submittedName>
</protein>
<reference evidence="1" key="1">
    <citation type="submission" date="2016-02" db="EMBL/GenBank/DDBJ databases">
        <title>WGS assembly of Manihot esculenta.</title>
        <authorList>
            <person name="Bredeson J.V."/>
            <person name="Prochnik S.E."/>
            <person name="Lyons J.B."/>
            <person name="Schmutz J."/>
            <person name="Grimwood J."/>
            <person name="Vrebalov J."/>
            <person name="Bart R.S."/>
            <person name="Amuge T."/>
            <person name="Ferguson M.E."/>
            <person name="Green R."/>
            <person name="Putnam N."/>
            <person name="Stites J."/>
            <person name="Rounsley S."/>
            <person name="Rokhsar D.S."/>
        </authorList>
    </citation>
    <scope>NUCLEOTIDE SEQUENCE [LARGE SCALE GENOMIC DNA]</scope>
    <source>
        <tissue evidence="1">Leaf</tissue>
    </source>
</reference>
<gene>
    <name evidence="1" type="ORF">MANES_16G047300</name>
</gene>
<dbReference type="AlphaFoldDB" id="A0A2C9U8K2"/>